<comment type="function">
    <text evidence="1 7">Plays an important role in the degradation of dermatan and keratan sulfates.</text>
</comment>
<name>A0A8I6SI09_CIMLE</name>
<reference evidence="12" key="1">
    <citation type="submission" date="2022-01" db="UniProtKB">
        <authorList>
            <consortium name="EnsemblMetazoa"/>
        </authorList>
    </citation>
    <scope>IDENTIFICATION</scope>
</reference>
<accession>A0A8I6SI09</accession>
<evidence type="ECO:0000256" key="1">
    <source>
        <dbReference type="ARBA" id="ARBA00003025"/>
    </source>
</evidence>
<dbReference type="GO" id="GO:0019391">
    <property type="term" value="P:glucuronoside catabolic process"/>
    <property type="evidence" value="ECO:0007669"/>
    <property type="project" value="TreeGrafter"/>
</dbReference>
<dbReference type="Pfam" id="PF02836">
    <property type="entry name" value="Glyco_hydro_2_C"/>
    <property type="match status" value="1"/>
</dbReference>
<evidence type="ECO:0000259" key="9">
    <source>
        <dbReference type="Pfam" id="PF00703"/>
    </source>
</evidence>
<dbReference type="GeneID" id="106664249"/>
<evidence type="ECO:0000256" key="7">
    <source>
        <dbReference type="RuleBase" id="RU361154"/>
    </source>
</evidence>
<keyword evidence="8" id="KW-1133">Transmembrane helix</keyword>
<evidence type="ECO:0000256" key="5">
    <source>
        <dbReference type="ARBA" id="ARBA00022801"/>
    </source>
</evidence>
<dbReference type="RefSeq" id="XP_024082282.1">
    <property type="nucleotide sequence ID" value="XM_024226514.1"/>
</dbReference>
<dbReference type="PANTHER" id="PTHR10066:SF67">
    <property type="entry name" value="BETA-GLUCURONIDASE"/>
    <property type="match status" value="1"/>
</dbReference>
<comment type="subunit">
    <text evidence="7">Homotetramer.</text>
</comment>
<dbReference type="EC" id="3.2.1.31" evidence="3 7"/>
<evidence type="ECO:0000313" key="13">
    <source>
        <dbReference type="Proteomes" id="UP000494040"/>
    </source>
</evidence>
<dbReference type="GO" id="GO:0005975">
    <property type="term" value="P:carbohydrate metabolic process"/>
    <property type="evidence" value="ECO:0007669"/>
    <property type="project" value="InterPro"/>
</dbReference>
<evidence type="ECO:0000256" key="2">
    <source>
        <dbReference type="ARBA" id="ARBA00007401"/>
    </source>
</evidence>
<keyword evidence="13" id="KW-1185">Reference proteome</keyword>
<sequence length="700" mass="81642">MCFNAHCSGHRKRMTFMKEWLWIVPILPFCFCGILYPRESENREVKSLNGVWKFRLSKYPNEGYNKHWYSYPLEKTGDVIDMPVPASYNDITEDKEIRDHVGVVWYDRTVYVPKSWQEKGQKVWIRFGSVHYYTDVWVNGNKVVTHEIGHLPFQAEITENLHFGQKNLITVAVNNTLNIETIPQGQVQELYTLNGTKQVQTYTFDFFNYAGIHRSVVLYTTPANYIQDITIYTEIARSNGLVYFNITFSNPPSQTFLGHCYINLLDAEGTIVATISKDIQNTNEYLGKLDVPNAKFWWPYLMDSNPGYLYTFEVKLSSIHKGAEIEDEYRLPIGIRTLEWTDTSFYINNKPIYLRGFGKHEDSDIRGKGLDLALVVKDFNLLKWVGANAFRTSHYPYAEEIMDFADKEGIMIIDECPSVDTEMGKQFRKKKGKYRSHLSIDTLARIPKVQKSRKRSQYSQALLEKHKDSLTQLIKRDKNRPSVIMWSVANEPRTQYPESADYFRSVVSHVKSLETTRPVTAVLNKLYSVDHAGQFMDIIGFNRYNGWYKDPGRTEVIQLNVETEAENWHLKHKKPVMIMEYGADTMPGLHIEPAYIWSEEYQVTLLSEHFKAFDNLRNKTFFIGEMIWNFADFKTEQSTTRVGGNKKGIFTRTRQPKTAAHHVRKRYHQLALEIDCHELLADLEHYTSPKSLERNNRNEL</sequence>
<dbReference type="PROSITE" id="PS00719">
    <property type="entry name" value="GLYCOSYL_HYDROL_F2_1"/>
    <property type="match status" value="1"/>
</dbReference>
<dbReference type="FunFam" id="2.60.120.260:FF:000027">
    <property type="entry name" value="Beta-glucuronidase"/>
    <property type="match status" value="1"/>
</dbReference>
<dbReference type="InterPro" id="IPR017853">
    <property type="entry name" value="GH"/>
</dbReference>
<dbReference type="InterPro" id="IPR008979">
    <property type="entry name" value="Galactose-bd-like_sf"/>
</dbReference>
<feature type="transmembrane region" description="Helical" evidence="8">
    <location>
        <begin position="20"/>
        <end position="37"/>
    </location>
</feature>
<dbReference type="SUPFAM" id="SSF49303">
    <property type="entry name" value="beta-Galactosidase/glucuronidase domain"/>
    <property type="match status" value="1"/>
</dbReference>
<comment type="catalytic activity">
    <reaction evidence="7">
        <text>a beta-D-glucuronoside + H2O = D-glucuronate + an alcohol</text>
        <dbReference type="Rhea" id="RHEA:17633"/>
        <dbReference type="ChEBI" id="CHEBI:15377"/>
        <dbReference type="ChEBI" id="CHEBI:30879"/>
        <dbReference type="ChEBI" id="CHEBI:58720"/>
        <dbReference type="ChEBI" id="CHEBI:83411"/>
        <dbReference type="EC" id="3.2.1.31"/>
    </reaction>
</comment>
<dbReference type="InterPro" id="IPR006104">
    <property type="entry name" value="Glyco_hydro_2_N"/>
</dbReference>
<dbReference type="PROSITE" id="PS00608">
    <property type="entry name" value="GLYCOSYL_HYDROL_F2_2"/>
    <property type="match status" value="1"/>
</dbReference>
<dbReference type="OrthoDB" id="408532at2759"/>
<feature type="domain" description="Glycosyl hydrolases family 2 sugar binding" evidence="11">
    <location>
        <begin position="45"/>
        <end position="222"/>
    </location>
</feature>
<evidence type="ECO:0000259" key="11">
    <source>
        <dbReference type="Pfam" id="PF02837"/>
    </source>
</evidence>
<dbReference type="Pfam" id="PF02837">
    <property type="entry name" value="Glyco_hydro_2_N"/>
    <property type="match status" value="1"/>
</dbReference>
<dbReference type="Proteomes" id="UP000494040">
    <property type="component" value="Unassembled WGS sequence"/>
</dbReference>
<evidence type="ECO:0000259" key="10">
    <source>
        <dbReference type="Pfam" id="PF02836"/>
    </source>
</evidence>
<comment type="similarity">
    <text evidence="2 7">Belongs to the glycosyl hydrolase 2 family.</text>
</comment>
<protein>
    <recommendedName>
        <fullName evidence="4 7">Beta-glucuronidase</fullName>
        <ecNumber evidence="3 7">3.2.1.31</ecNumber>
    </recommendedName>
</protein>
<dbReference type="InterPro" id="IPR006103">
    <property type="entry name" value="Glyco_hydro_2_cat"/>
</dbReference>
<dbReference type="InterPro" id="IPR006102">
    <property type="entry name" value="Ig-like_GH2"/>
</dbReference>
<evidence type="ECO:0000256" key="6">
    <source>
        <dbReference type="ARBA" id="ARBA00023295"/>
    </source>
</evidence>
<evidence type="ECO:0000256" key="4">
    <source>
        <dbReference type="ARBA" id="ARBA00016205"/>
    </source>
</evidence>
<keyword evidence="8" id="KW-0812">Transmembrane</keyword>
<feature type="domain" description="Glycoside hydrolase family 2 catalytic" evidence="10">
    <location>
        <begin position="341"/>
        <end position="670"/>
    </location>
</feature>
<evidence type="ECO:0000256" key="8">
    <source>
        <dbReference type="SAM" id="Phobius"/>
    </source>
</evidence>
<organism evidence="12 13">
    <name type="scientific">Cimex lectularius</name>
    <name type="common">Bed bug</name>
    <name type="synonym">Acanthia lectularia</name>
    <dbReference type="NCBI Taxonomy" id="79782"/>
    <lineage>
        <taxon>Eukaryota</taxon>
        <taxon>Metazoa</taxon>
        <taxon>Ecdysozoa</taxon>
        <taxon>Arthropoda</taxon>
        <taxon>Hexapoda</taxon>
        <taxon>Insecta</taxon>
        <taxon>Pterygota</taxon>
        <taxon>Neoptera</taxon>
        <taxon>Paraneoptera</taxon>
        <taxon>Hemiptera</taxon>
        <taxon>Heteroptera</taxon>
        <taxon>Panheteroptera</taxon>
        <taxon>Cimicomorpha</taxon>
        <taxon>Cimicidae</taxon>
        <taxon>Cimex</taxon>
    </lineage>
</organism>
<dbReference type="Gene3D" id="3.20.20.80">
    <property type="entry name" value="Glycosidases"/>
    <property type="match status" value="1"/>
</dbReference>
<dbReference type="InterPro" id="IPR013783">
    <property type="entry name" value="Ig-like_fold"/>
</dbReference>
<keyword evidence="8" id="KW-0472">Membrane</keyword>
<dbReference type="OMA" id="VFSQHFK"/>
<dbReference type="GO" id="GO:0005615">
    <property type="term" value="C:extracellular space"/>
    <property type="evidence" value="ECO:0007669"/>
    <property type="project" value="TreeGrafter"/>
</dbReference>
<dbReference type="NCBIfam" id="NF007538">
    <property type="entry name" value="PRK10150.1"/>
    <property type="match status" value="1"/>
</dbReference>
<dbReference type="SUPFAM" id="SSF51445">
    <property type="entry name" value="(Trans)glycosidases"/>
    <property type="match status" value="1"/>
</dbReference>
<dbReference type="EnsemblMetazoa" id="XM_024226514.1">
    <property type="protein sequence ID" value="XP_024082282.1"/>
    <property type="gene ID" value="LOC106664249"/>
</dbReference>
<dbReference type="AlphaFoldDB" id="A0A8I6SI09"/>
<keyword evidence="5 7" id="KW-0378">Hydrolase</keyword>
<comment type="activity regulation">
    <text evidence="7">Inhibited by L-aspartic acid.</text>
</comment>
<evidence type="ECO:0000256" key="3">
    <source>
        <dbReference type="ARBA" id="ARBA00012761"/>
    </source>
</evidence>
<dbReference type="SUPFAM" id="SSF49785">
    <property type="entry name" value="Galactose-binding domain-like"/>
    <property type="match status" value="1"/>
</dbReference>
<dbReference type="InterPro" id="IPR023232">
    <property type="entry name" value="Glyco_hydro_2_AS"/>
</dbReference>
<dbReference type="Gene3D" id="2.60.40.10">
    <property type="entry name" value="Immunoglobulins"/>
    <property type="match status" value="1"/>
</dbReference>
<dbReference type="PRINTS" id="PR00132">
    <property type="entry name" value="GLHYDRLASE2"/>
</dbReference>
<feature type="domain" description="Glycoside hydrolase family 2 immunoglobulin-like beta-sandwich" evidence="9">
    <location>
        <begin position="225"/>
        <end position="336"/>
    </location>
</feature>
<keyword evidence="7" id="KW-0458">Lysosome</keyword>
<dbReference type="Gene3D" id="2.60.120.260">
    <property type="entry name" value="Galactose-binding domain-like"/>
    <property type="match status" value="1"/>
</dbReference>
<proteinExistence type="inferred from homology"/>
<keyword evidence="6 7" id="KW-0326">Glycosidase</keyword>
<dbReference type="InterPro" id="IPR006101">
    <property type="entry name" value="Glyco_hydro_2"/>
</dbReference>
<dbReference type="FunFam" id="2.60.40.10:FF:000628">
    <property type="entry name" value="Beta-glucuronidase"/>
    <property type="match status" value="1"/>
</dbReference>
<evidence type="ECO:0000313" key="12">
    <source>
        <dbReference type="EnsemblMetazoa" id="XP_024082282.1"/>
    </source>
</evidence>
<dbReference type="InterPro" id="IPR036156">
    <property type="entry name" value="Beta-gal/glucu_dom_sf"/>
</dbReference>
<dbReference type="PANTHER" id="PTHR10066">
    <property type="entry name" value="BETA-GLUCURONIDASE"/>
    <property type="match status" value="1"/>
</dbReference>
<dbReference type="InterPro" id="IPR023230">
    <property type="entry name" value="Glyco_hydro_2_CS"/>
</dbReference>
<dbReference type="GO" id="GO:0004566">
    <property type="term" value="F:beta-glucuronidase activity"/>
    <property type="evidence" value="ECO:0007669"/>
    <property type="project" value="UniProtKB-EC"/>
</dbReference>
<dbReference type="GO" id="GO:0030246">
    <property type="term" value="F:carbohydrate binding"/>
    <property type="evidence" value="ECO:0007669"/>
    <property type="project" value="TreeGrafter"/>
</dbReference>
<dbReference type="Pfam" id="PF00703">
    <property type="entry name" value="Glyco_hydro_2"/>
    <property type="match status" value="1"/>
</dbReference>